<dbReference type="InterPro" id="IPR008995">
    <property type="entry name" value="Mo/tungstate-bd_C_term_dom"/>
</dbReference>
<dbReference type="SUPFAM" id="SSF46785">
    <property type="entry name" value="Winged helix' DNA-binding domain"/>
    <property type="match status" value="1"/>
</dbReference>
<dbReference type="PROSITE" id="PS51866">
    <property type="entry name" value="MOP"/>
    <property type="match status" value="2"/>
</dbReference>
<keyword evidence="2 5" id="KW-0813">Transport</keyword>
<name>A0A3G9GFN0_9NEIS</name>
<dbReference type="PANTHER" id="PTHR30432:SF1">
    <property type="entry name" value="DNA-BINDING TRANSCRIPTIONAL DUAL REGULATOR MODE"/>
    <property type="match status" value="1"/>
</dbReference>
<dbReference type="InterPro" id="IPR000847">
    <property type="entry name" value="LysR_HTH_N"/>
</dbReference>
<dbReference type="Gene3D" id="2.40.50.100">
    <property type="match status" value="2"/>
</dbReference>
<keyword evidence="4" id="KW-0677">Repeat</keyword>
<dbReference type="InterPro" id="IPR051815">
    <property type="entry name" value="Molybdate_resp_trans_reg"/>
</dbReference>
<feature type="domain" description="Mop" evidence="7">
    <location>
        <begin position="205"/>
        <end position="271"/>
    </location>
</feature>
<feature type="region of interest" description="Required for dimer formation and molybdate binding" evidence="6">
    <location>
        <begin position="129"/>
        <end position="137"/>
    </location>
</feature>
<dbReference type="STRING" id="332411.VI06_00475"/>
<dbReference type="GO" id="GO:0030151">
    <property type="term" value="F:molybdenum ion binding"/>
    <property type="evidence" value="ECO:0007669"/>
    <property type="project" value="UniProtKB-UniRule"/>
</dbReference>
<dbReference type="PIRSF" id="PIRSF005763">
    <property type="entry name" value="Txn_reg_ModE"/>
    <property type="match status" value="1"/>
</dbReference>
<dbReference type="EMBL" id="AP018823">
    <property type="protein sequence ID" value="BBF85449.1"/>
    <property type="molecule type" value="Genomic_DNA"/>
</dbReference>
<accession>A0A3G9GFN0</accession>
<dbReference type="OrthoDB" id="9800709at2"/>
<evidence type="ECO:0000256" key="5">
    <source>
        <dbReference type="PIRNR" id="PIRNR005763"/>
    </source>
</evidence>
<evidence type="ECO:0000256" key="6">
    <source>
        <dbReference type="PIRSR" id="PIRSR005763-1"/>
    </source>
</evidence>
<keyword evidence="8" id="KW-0238">DNA-binding</keyword>
<evidence type="ECO:0000259" key="7">
    <source>
        <dbReference type="PROSITE" id="PS51866"/>
    </source>
</evidence>
<reference evidence="8 9" key="2">
    <citation type="journal article" date="2017" name="Genome Announc.">
        <title>Draft genome sequence of Aquitalea magnusonii strain H3, a plant growth-promoting bacterium of duckweed Lemna minor.</title>
        <authorList>
            <person name="Ishizawa H."/>
            <person name="Kuroda M."/>
            <person name="Ike M."/>
        </authorList>
    </citation>
    <scope>NUCLEOTIDE SEQUENCE [LARGE SCALE GENOMIC DNA]</scope>
    <source>
        <strain evidence="8 9">H3</strain>
    </source>
</reference>
<dbReference type="SUPFAM" id="SSF50331">
    <property type="entry name" value="MOP-like"/>
    <property type="match status" value="2"/>
</dbReference>
<evidence type="ECO:0000256" key="1">
    <source>
        <dbReference type="ARBA" id="ARBA00008110"/>
    </source>
</evidence>
<dbReference type="NCBIfam" id="TIGR00637">
    <property type="entry name" value="ModE_repress"/>
    <property type="match status" value="1"/>
</dbReference>
<keyword evidence="9" id="KW-1185">Reference proteome</keyword>
<comment type="similarity">
    <text evidence="1 5">Belongs to the ModE family.</text>
</comment>
<sequence length="273" mass="28681">MKQQDITLQGALWLNLAGEKFGSPQHLALLAQIDVCGSISQAARDIKLSYKAAWDAIDHMNNLAGEPLVERLSGGKGGGGTRLTVRGRQLVENYQIITREHQQFLRNLQRQASGMADDLLLLGGMSMKTSARNQFLGKVVAIKTGAVNDEVELEITNGLRLVAVVTRDSVLSLGLEPGVTAYALIKASSVIVGTGDDGTGDDNIRLSARNQLRGTVSRLIPGAVNSEVVIEVAAGVSIAAIITNGSAEDMGLQPGSRATAIFKASSVILGVPG</sequence>
<dbReference type="Proteomes" id="UP000198290">
    <property type="component" value="Chromosome"/>
</dbReference>
<organism evidence="8 9">
    <name type="scientific">Aquitalea magnusonii</name>
    <dbReference type="NCBI Taxonomy" id="332411"/>
    <lineage>
        <taxon>Bacteria</taxon>
        <taxon>Pseudomonadati</taxon>
        <taxon>Pseudomonadota</taxon>
        <taxon>Betaproteobacteria</taxon>
        <taxon>Neisseriales</taxon>
        <taxon>Chromobacteriaceae</taxon>
        <taxon>Aquitalea</taxon>
    </lineage>
</organism>
<dbReference type="GO" id="GO:0003677">
    <property type="term" value="F:DNA binding"/>
    <property type="evidence" value="ECO:0007669"/>
    <property type="project" value="UniProtKB-KW"/>
</dbReference>
<dbReference type="GO" id="GO:0003700">
    <property type="term" value="F:DNA-binding transcription factor activity"/>
    <property type="evidence" value="ECO:0007669"/>
    <property type="project" value="InterPro"/>
</dbReference>
<reference evidence="9" key="3">
    <citation type="journal article" date="2017" name="Plant Physiol. Biochem.">
        <title>Differential oxidative and antioxidative response of duckweed Lemna minor toward plant growth promoting/inhibiting bacteria.</title>
        <authorList>
            <person name="Ishizawa H."/>
            <person name="Kuroda M."/>
            <person name="Morikawa M."/>
            <person name="Ike M."/>
        </authorList>
    </citation>
    <scope>NUCLEOTIDE SEQUENCE [LARGE SCALE GENOMIC DNA]</scope>
    <source>
        <strain evidence="9">H3</strain>
    </source>
</reference>
<evidence type="ECO:0000256" key="2">
    <source>
        <dbReference type="ARBA" id="ARBA00022448"/>
    </source>
</evidence>
<dbReference type="RefSeq" id="WP_089083346.1">
    <property type="nucleotide sequence ID" value="NZ_AP018823.1"/>
</dbReference>
<proteinExistence type="inferred from homology"/>
<feature type="domain" description="Mop" evidence="7">
    <location>
        <begin position="128"/>
        <end position="194"/>
    </location>
</feature>
<dbReference type="NCBIfam" id="TIGR00638">
    <property type="entry name" value="Mop"/>
    <property type="match status" value="2"/>
</dbReference>
<dbReference type="KEGG" id="amah:DLM_1833"/>
<dbReference type="AlphaFoldDB" id="A0A3G9GFN0"/>
<dbReference type="InterPro" id="IPR005116">
    <property type="entry name" value="Transp-assoc_OB_typ1"/>
</dbReference>
<dbReference type="Gene3D" id="1.10.10.10">
    <property type="entry name" value="Winged helix-like DNA-binding domain superfamily/Winged helix DNA-binding domain"/>
    <property type="match status" value="1"/>
</dbReference>
<evidence type="ECO:0000256" key="4">
    <source>
        <dbReference type="ARBA" id="ARBA00022737"/>
    </source>
</evidence>
<evidence type="ECO:0000313" key="9">
    <source>
        <dbReference type="Proteomes" id="UP000198290"/>
    </source>
</evidence>
<dbReference type="GO" id="GO:0015689">
    <property type="term" value="P:molybdate ion transport"/>
    <property type="evidence" value="ECO:0007669"/>
    <property type="project" value="UniProtKB-UniRule"/>
</dbReference>
<keyword evidence="3 5" id="KW-0500">Molybdenum</keyword>
<dbReference type="InterPro" id="IPR004606">
    <property type="entry name" value="Mop_domain"/>
</dbReference>
<dbReference type="InterPro" id="IPR003725">
    <property type="entry name" value="ModE-bd_N"/>
</dbReference>
<dbReference type="InterPro" id="IPR036388">
    <property type="entry name" value="WH-like_DNA-bd_sf"/>
</dbReference>
<dbReference type="PANTHER" id="PTHR30432">
    <property type="entry name" value="TRANSCRIPTIONAL REGULATOR MODE"/>
    <property type="match status" value="1"/>
</dbReference>
<evidence type="ECO:0000313" key="8">
    <source>
        <dbReference type="EMBL" id="BBF85449.1"/>
    </source>
</evidence>
<gene>
    <name evidence="8" type="ORF">DLM_1833</name>
</gene>
<dbReference type="Pfam" id="PF03459">
    <property type="entry name" value="TOBE"/>
    <property type="match status" value="2"/>
</dbReference>
<protein>
    <submittedName>
        <fullName evidence="8">Protein with DNA-binding domain of ModE</fullName>
    </submittedName>
</protein>
<dbReference type="Pfam" id="PF00126">
    <property type="entry name" value="HTH_1"/>
    <property type="match status" value="1"/>
</dbReference>
<dbReference type="InterPro" id="IPR036390">
    <property type="entry name" value="WH_DNA-bd_sf"/>
</dbReference>
<dbReference type="InterPro" id="IPR016462">
    <property type="entry name" value="ModE"/>
</dbReference>
<reference evidence="9" key="1">
    <citation type="journal article" date="2017" name="Biotechnol. Biofuels">
        <title>Evaluation of environmental bacterial communities as a factor affecting the growth of duckweed Lemna minor.</title>
        <authorList>
            <person name="Ishizawa H."/>
            <person name="Kuroda M."/>
            <person name="Morikawa M."/>
            <person name="Ike M."/>
        </authorList>
    </citation>
    <scope>NUCLEOTIDE SEQUENCE [LARGE SCALE GENOMIC DNA]</scope>
    <source>
        <strain evidence="9">H3</strain>
    </source>
</reference>
<evidence type="ECO:0000256" key="3">
    <source>
        <dbReference type="ARBA" id="ARBA00022505"/>
    </source>
</evidence>